<dbReference type="InterPro" id="IPR027417">
    <property type="entry name" value="P-loop_NTPase"/>
</dbReference>
<comment type="caution">
    <text evidence="1">The sequence shown here is derived from an EMBL/GenBank/DDBJ whole genome shotgun (WGS) entry which is preliminary data.</text>
</comment>
<evidence type="ECO:0000313" key="1">
    <source>
        <dbReference type="EMBL" id="KAK5706926.1"/>
    </source>
</evidence>
<proteinExistence type="predicted"/>
<dbReference type="SUPFAM" id="SSF52540">
    <property type="entry name" value="P-loop containing nucleoside triphosphate hydrolases"/>
    <property type="match status" value="1"/>
</dbReference>
<gene>
    <name evidence="1" type="ORF">LTR97_001918</name>
</gene>
<dbReference type="EMBL" id="JAVRQU010000002">
    <property type="protein sequence ID" value="KAK5706926.1"/>
    <property type="molecule type" value="Genomic_DNA"/>
</dbReference>
<organism evidence="1 2">
    <name type="scientific">Elasticomyces elasticus</name>
    <dbReference type="NCBI Taxonomy" id="574655"/>
    <lineage>
        <taxon>Eukaryota</taxon>
        <taxon>Fungi</taxon>
        <taxon>Dikarya</taxon>
        <taxon>Ascomycota</taxon>
        <taxon>Pezizomycotina</taxon>
        <taxon>Dothideomycetes</taxon>
        <taxon>Dothideomycetidae</taxon>
        <taxon>Mycosphaerellales</taxon>
        <taxon>Teratosphaeriaceae</taxon>
        <taxon>Elasticomyces</taxon>
    </lineage>
</organism>
<dbReference type="AlphaFoldDB" id="A0AAN7WJL6"/>
<name>A0AAN7WJL6_9PEZI</name>
<dbReference type="Proteomes" id="UP001310594">
    <property type="component" value="Unassembled WGS sequence"/>
</dbReference>
<sequence length="505" mass="56485">MTHPALVDCLSVDTYVGNLYSFISGTNGTRVIPFFQHVCDIVGSVLLDPHRKTPADTLNSTLVGLLETLSELLHREQRARFNEGLPNLLDSLDTSAKLMMGDSVVTSSLIISRVGDLRSVVARAHALLSTGDDAEQQDQSTRALLTSYPRDIIKPGGRHDNDKADITDMNIFPTRDEIMSDAKELLPLSDPDQPHFLDNKLERYIDTYFRLLRHDVLGQLKDDIGSFMKAIIQDPKQVSNPTPGSSDHRTYSYGNAFVSYLLLKKHGGLQARLSFQQPQSVRKRQKTDKRNWWEGSRRLEEGILLSFVWIQDSRVQHLFLTVAERSTDPKSDGSLTYSDNIATITTKLATQDQQHVGMLLKLSCEKIHGVMLEFPHVLPATFTPVLKSLQDMQRLNRMPFQDWILPTRVDQLAIALRIPPPLYARHAGFAFPLDAILGRNSNAMSLLSTSSDQDLTLIAELETKTGLDWGQCSALIAALTREFALIQGPPGTGKSYVRVKIMQIL</sequence>
<evidence type="ECO:0000313" key="2">
    <source>
        <dbReference type="Proteomes" id="UP001310594"/>
    </source>
</evidence>
<accession>A0AAN7WJL6</accession>
<dbReference type="Gene3D" id="3.40.50.300">
    <property type="entry name" value="P-loop containing nucleotide triphosphate hydrolases"/>
    <property type="match status" value="1"/>
</dbReference>
<evidence type="ECO:0008006" key="3">
    <source>
        <dbReference type="Google" id="ProtNLM"/>
    </source>
</evidence>
<protein>
    <recommendedName>
        <fullName evidence="3">DNA2/NAM7 helicase helicase domain-containing protein</fullName>
    </recommendedName>
</protein>
<reference evidence="1" key="1">
    <citation type="submission" date="2023-08" db="EMBL/GenBank/DDBJ databases">
        <title>Black Yeasts Isolated from many extreme environments.</title>
        <authorList>
            <person name="Coleine C."/>
            <person name="Stajich J.E."/>
            <person name="Selbmann L."/>
        </authorList>
    </citation>
    <scope>NUCLEOTIDE SEQUENCE</scope>
    <source>
        <strain evidence="1">CCFEE 5810</strain>
    </source>
</reference>